<accession>A0A699XLJ0</accession>
<comment type="caution">
    <text evidence="2">The sequence shown here is derived from an EMBL/GenBank/DDBJ whole genome shotgun (WGS) entry which is preliminary data.</text>
</comment>
<dbReference type="AlphaFoldDB" id="A0A699XLJ0"/>
<dbReference type="InterPro" id="IPR056840">
    <property type="entry name" value="HEAT_IPO9_central"/>
</dbReference>
<evidence type="ECO:0000259" key="1">
    <source>
        <dbReference type="Pfam" id="PF25018"/>
    </source>
</evidence>
<feature type="domain" description="Importin-9 central HEAT repeats" evidence="1">
    <location>
        <begin position="1"/>
        <end position="79"/>
    </location>
</feature>
<protein>
    <recommendedName>
        <fullName evidence="1">Importin-9 central HEAT repeats domain-containing protein</fullName>
    </recommendedName>
</protein>
<dbReference type="EMBL" id="BKCJ011879267">
    <property type="protein sequence ID" value="GFD60547.1"/>
    <property type="molecule type" value="Genomic_DNA"/>
</dbReference>
<dbReference type="Pfam" id="PF25018">
    <property type="entry name" value="HEAT_IPO9_c"/>
    <property type="match status" value="1"/>
</dbReference>
<reference evidence="2" key="1">
    <citation type="journal article" date="2019" name="Sci. Rep.">
        <title>Draft genome of Tanacetum cinerariifolium, the natural source of mosquito coil.</title>
        <authorList>
            <person name="Yamashiro T."/>
            <person name="Shiraishi A."/>
            <person name="Satake H."/>
            <person name="Nakayama K."/>
        </authorList>
    </citation>
    <scope>NUCLEOTIDE SEQUENCE</scope>
</reference>
<organism evidence="2">
    <name type="scientific">Tanacetum cinerariifolium</name>
    <name type="common">Dalmatian daisy</name>
    <name type="synonym">Chrysanthemum cinerariifolium</name>
    <dbReference type="NCBI Taxonomy" id="118510"/>
    <lineage>
        <taxon>Eukaryota</taxon>
        <taxon>Viridiplantae</taxon>
        <taxon>Streptophyta</taxon>
        <taxon>Embryophyta</taxon>
        <taxon>Tracheophyta</taxon>
        <taxon>Spermatophyta</taxon>
        <taxon>Magnoliopsida</taxon>
        <taxon>eudicotyledons</taxon>
        <taxon>Gunneridae</taxon>
        <taxon>Pentapetalae</taxon>
        <taxon>asterids</taxon>
        <taxon>campanulids</taxon>
        <taxon>Asterales</taxon>
        <taxon>Asteraceae</taxon>
        <taxon>Asteroideae</taxon>
        <taxon>Anthemideae</taxon>
        <taxon>Anthemidinae</taxon>
        <taxon>Tanacetum</taxon>
    </lineage>
</organism>
<name>A0A699XLJ0_TANCI</name>
<sequence>KEAALYVLSQMLSDFQDTEKQISPEAASGFVDFTHYAMRQPDAFLRARGYLIAGSLTRTSGDALQQYAASFLEASLQAIS</sequence>
<feature type="non-terminal residue" evidence="2">
    <location>
        <position position="1"/>
    </location>
</feature>
<proteinExistence type="predicted"/>
<evidence type="ECO:0000313" key="2">
    <source>
        <dbReference type="EMBL" id="GFD60547.1"/>
    </source>
</evidence>
<feature type="non-terminal residue" evidence="2">
    <location>
        <position position="80"/>
    </location>
</feature>
<gene>
    <name evidence="2" type="ORF">Tci_932516</name>
</gene>